<protein>
    <submittedName>
        <fullName evidence="4">Alpha/beta fold hydrolase</fullName>
    </submittedName>
</protein>
<evidence type="ECO:0000313" key="4">
    <source>
        <dbReference type="EMBL" id="MBC8179447.1"/>
    </source>
</evidence>
<dbReference type="EMBL" id="JACNJD010000387">
    <property type="protein sequence ID" value="MBC8179447.1"/>
    <property type="molecule type" value="Genomic_DNA"/>
</dbReference>
<sequence length="302" mass="33970">MQEILESHTFQTANTDSHSRKIKIQSNDGVSSRITVFPALDERAPTVICMPAMGVSARFYEPLARNFVKKGLNVVTADLRGHGESGIRPGRKRDFGYGDMVVHDWPSIMDQVVKHFPDSPRIILGHSLGGQLSTLYLSEKPEKATGLVLIAAPSLYYRDWPFPRDLRILLMTHTFALIASVLGYHPGRKLHVGGTEARRLIYDWARITRKGKYDMIRKGVDYEKLSRDLEIPVLAISFSDDGFAPKPVADRLCQRMPLAELTRWHLTPGNLGCSSLGHFSWIKKSERLASMIKNWIEAVSST</sequence>
<dbReference type="InterPro" id="IPR017208">
    <property type="entry name" value="UCP037442_abhydr"/>
</dbReference>
<reference evidence="4 5" key="1">
    <citation type="submission" date="2020-08" db="EMBL/GenBank/DDBJ databases">
        <title>Bridging the membrane lipid divide: bacteria of the FCB group superphylum have the potential to synthesize archaeal ether lipids.</title>
        <authorList>
            <person name="Villanueva L."/>
            <person name="Von Meijenfeldt F.A.B."/>
            <person name="Westbye A.B."/>
            <person name="Yadav S."/>
            <person name="Hopmans E.C."/>
            <person name="Dutilh B.E."/>
            <person name="Sinninghe Damste J.S."/>
        </authorList>
    </citation>
    <scope>NUCLEOTIDE SEQUENCE [LARGE SCALE GENOMIC DNA]</scope>
    <source>
        <strain evidence="4">NIOZ-UU27</strain>
    </source>
</reference>
<dbReference type="GO" id="GO:0016020">
    <property type="term" value="C:membrane"/>
    <property type="evidence" value="ECO:0007669"/>
    <property type="project" value="TreeGrafter"/>
</dbReference>
<dbReference type="Pfam" id="PF12146">
    <property type="entry name" value="Hydrolase_4"/>
    <property type="match status" value="1"/>
</dbReference>
<name>A0A8J6N1Y7_9DELT</name>
<gene>
    <name evidence="4" type="ORF">H8E19_18740</name>
</gene>
<keyword evidence="1 4" id="KW-0378">Hydrolase</keyword>
<dbReference type="PIRSF" id="PIRSF037442">
    <property type="entry name" value="UCP037442_abhydr"/>
    <property type="match status" value="1"/>
</dbReference>
<dbReference type="GO" id="GO:0016787">
    <property type="term" value="F:hydrolase activity"/>
    <property type="evidence" value="ECO:0007669"/>
    <property type="project" value="UniProtKB-KW"/>
</dbReference>
<evidence type="ECO:0000256" key="1">
    <source>
        <dbReference type="ARBA" id="ARBA00022801"/>
    </source>
</evidence>
<dbReference type="SUPFAM" id="SSF53474">
    <property type="entry name" value="alpha/beta-Hydrolases"/>
    <property type="match status" value="1"/>
</dbReference>
<feature type="region of interest" description="Disordered" evidence="2">
    <location>
        <begin position="1"/>
        <end position="21"/>
    </location>
</feature>
<evidence type="ECO:0000313" key="5">
    <source>
        <dbReference type="Proteomes" id="UP000650524"/>
    </source>
</evidence>
<comment type="caution">
    <text evidence="4">The sequence shown here is derived from an EMBL/GenBank/DDBJ whole genome shotgun (WGS) entry which is preliminary data.</text>
</comment>
<dbReference type="AlphaFoldDB" id="A0A8J6N1Y7"/>
<evidence type="ECO:0000256" key="2">
    <source>
        <dbReference type="SAM" id="MobiDB-lite"/>
    </source>
</evidence>
<dbReference type="InterPro" id="IPR022742">
    <property type="entry name" value="Hydrolase_4"/>
</dbReference>
<dbReference type="InterPro" id="IPR000073">
    <property type="entry name" value="AB_hydrolase_1"/>
</dbReference>
<proteinExistence type="predicted"/>
<dbReference type="PANTHER" id="PTHR43798:SF31">
    <property type="entry name" value="AB HYDROLASE SUPERFAMILY PROTEIN YCLE"/>
    <property type="match status" value="1"/>
</dbReference>
<accession>A0A8J6N1Y7</accession>
<feature type="domain" description="Serine aminopeptidase S33" evidence="3">
    <location>
        <begin position="46"/>
        <end position="167"/>
    </location>
</feature>
<dbReference type="Gene3D" id="3.40.50.1820">
    <property type="entry name" value="alpha/beta hydrolase"/>
    <property type="match status" value="1"/>
</dbReference>
<dbReference type="InterPro" id="IPR029058">
    <property type="entry name" value="AB_hydrolase_fold"/>
</dbReference>
<organism evidence="4 5">
    <name type="scientific">Candidatus Desulfacyla euxinica</name>
    <dbReference type="NCBI Taxonomy" id="2841693"/>
    <lineage>
        <taxon>Bacteria</taxon>
        <taxon>Deltaproteobacteria</taxon>
        <taxon>Candidatus Desulfacyla</taxon>
    </lineage>
</organism>
<dbReference type="Proteomes" id="UP000650524">
    <property type="component" value="Unassembled WGS sequence"/>
</dbReference>
<dbReference type="PRINTS" id="PR00111">
    <property type="entry name" value="ABHYDROLASE"/>
</dbReference>
<dbReference type="PANTHER" id="PTHR43798">
    <property type="entry name" value="MONOACYLGLYCEROL LIPASE"/>
    <property type="match status" value="1"/>
</dbReference>
<evidence type="ECO:0000259" key="3">
    <source>
        <dbReference type="Pfam" id="PF12146"/>
    </source>
</evidence>
<dbReference type="InterPro" id="IPR050266">
    <property type="entry name" value="AB_hydrolase_sf"/>
</dbReference>